<dbReference type="CDD" id="cd13565">
    <property type="entry name" value="PBP2_PstS"/>
    <property type="match status" value="1"/>
</dbReference>
<dbReference type="InterPro" id="IPR005673">
    <property type="entry name" value="ABC_phos-bd_PstS"/>
</dbReference>
<evidence type="ECO:0000256" key="2">
    <source>
        <dbReference type="ARBA" id="ARBA00022448"/>
    </source>
</evidence>
<keyword evidence="6" id="KW-0732">Signal</keyword>
<dbReference type="GO" id="GO:0042301">
    <property type="term" value="F:phosphate ion binding"/>
    <property type="evidence" value="ECO:0007669"/>
    <property type="project" value="InterPro"/>
</dbReference>
<evidence type="ECO:0000256" key="5">
    <source>
        <dbReference type="SAM" id="MobiDB-lite"/>
    </source>
</evidence>
<dbReference type="InterPro" id="IPR024370">
    <property type="entry name" value="PBP_domain"/>
</dbReference>
<sequence length="361" mass="37593">MALSRSNTRWATSASLFALTVSLTACGGSSTQAPTAPGSSSTGGGSSSGVALKGAGASAPAPLYQKWFAEYAQKTGTKIGYESVGSGAGIKQYLAETVDFGATDAALKDKDRAKFPAKRGSVIQVPSTGLFVVFAHNLEGVTDLKLSRDAYCGIVDGSVTKWNDAKITADNAGVDLPDSPITFVHRSDGSGTTSIFTKHIEKACSNWKAGAGKAIEWPTGTGAKGNEGVTAQIQQTPGAIGYIEYSYANENGLNMAALKNKAGEYVKPTPESAGKALSGVKIPDDFALSVPDPEAEGAYPIVSLTWLLIYGQYDDASKSEEIKKFVTWAMKEGKPAAEKLGYIPLPEDVSAKVIEAVEAAK</sequence>
<feature type="signal peptide" evidence="6">
    <location>
        <begin position="1"/>
        <end position="27"/>
    </location>
</feature>
<dbReference type="EMBL" id="JADEXQ010000040">
    <property type="protein sequence ID" value="MBE9030629.1"/>
    <property type="molecule type" value="Genomic_DNA"/>
</dbReference>
<evidence type="ECO:0000259" key="7">
    <source>
        <dbReference type="Pfam" id="PF12849"/>
    </source>
</evidence>
<evidence type="ECO:0000256" key="1">
    <source>
        <dbReference type="ARBA" id="ARBA00008725"/>
    </source>
</evidence>
<protein>
    <recommendedName>
        <fullName evidence="4">Phosphate-binding protein</fullName>
    </recommendedName>
</protein>
<dbReference type="InterPro" id="IPR050962">
    <property type="entry name" value="Phosphate-bind_PstS"/>
</dbReference>
<dbReference type="Gene3D" id="3.40.190.10">
    <property type="entry name" value="Periplasmic binding protein-like II"/>
    <property type="match status" value="2"/>
</dbReference>
<evidence type="ECO:0000313" key="8">
    <source>
        <dbReference type="EMBL" id="MBE9030629.1"/>
    </source>
</evidence>
<dbReference type="Proteomes" id="UP000625316">
    <property type="component" value="Unassembled WGS sequence"/>
</dbReference>
<keyword evidence="3 4" id="KW-0592">Phosphate transport</keyword>
<proteinExistence type="inferred from homology"/>
<keyword evidence="2 4" id="KW-0813">Transport</keyword>
<gene>
    <name evidence="8" type="primary">pstS</name>
    <name evidence="8" type="ORF">IQ266_12895</name>
</gene>
<dbReference type="AlphaFoldDB" id="A0A928VR59"/>
<reference evidence="8" key="1">
    <citation type="submission" date="2020-10" db="EMBL/GenBank/DDBJ databases">
        <authorList>
            <person name="Castelo-Branco R."/>
            <person name="Eusebio N."/>
            <person name="Adriana R."/>
            <person name="Vieira A."/>
            <person name="Brugerolle De Fraissinette N."/>
            <person name="Rezende De Castro R."/>
            <person name="Schneider M.P."/>
            <person name="Vasconcelos V."/>
            <person name="Leao P.N."/>
        </authorList>
    </citation>
    <scope>NUCLEOTIDE SEQUENCE</scope>
    <source>
        <strain evidence="8">LEGE 11480</strain>
    </source>
</reference>
<dbReference type="GO" id="GO:0043190">
    <property type="term" value="C:ATP-binding cassette (ABC) transporter complex"/>
    <property type="evidence" value="ECO:0007669"/>
    <property type="project" value="InterPro"/>
</dbReference>
<accession>A0A928VR59</accession>
<dbReference type="PROSITE" id="PS51257">
    <property type="entry name" value="PROKAR_LIPOPROTEIN"/>
    <property type="match status" value="1"/>
</dbReference>
<feature type="domain" description="PBP" evidence="7">
    <location>
        <begin position="46"/>
        <end position="330"/>
    </location>
</feature>
<dbReference type="Pfam" id="PF12849">
    <property type="entry name" value="PBP_like_2"/>
    <property type="match status" value="1"/>
</dbReference>
<evidence type="ECO:0000256" key="6">
    <source>
        <dbReference type="SAM" id="SignalP"/>
    </source>
</evidence>
<dbReference type="GO" id="GO:0035435">
    <property type="term" value="P:phosphate ion transmembrane transport"/>
    <property type="evidence" value="ECO:0007669"/>
    <property type="project" value="InterPro"/>
</dbReference>
<keyword evidence="9" id="KW-1185">Reference proteome</keyword>
<evidence type="ECO:0000313" key="9">
    <source>
        <dbReference type="Proteomes" id="UP000625316"/>
    </source>
</evidence>
<evidence type="ECO:0000256" key="4">
    <source>
        <dbReference type="PIRNR" id="PIRNR002756"/>
    </source>
</evidence>
<dbReference type="PANTHER" id="PTHR42996:SF1">
    <property type="entry name" value="PHOSPHATE-BINDING PROTEIN PSTS"/>
    <property type="match status" value="1"/>
</dbReference>
<dbReference type="SUPFAM" id="SSF53850">
    <property type="entry name" value="Periplasmic binding protein-like II"/>
    <property type="match status" value="1"/>
</dbReference>
<dbReference type="RefSeq" id="WP_264325459.1">
    <property type="nucleotide sequence ID" value="NZ_JADEXQ010000040.1"/>
</dbReference>
<name>A0A928VR59_9CYAN</name>
<feature type="region of interest" description="Disordered" evidence="5">
    <location>
        <begin position="30"/>
        <end position="49"/>
    </location>
</feature>
<organism evidence="8 9">
    <name type="scientific">Romeriopsis navalis LEGE 11480</name>
    <dbReference type="NCBI Taxonomy" id="2777977"/>
    <lineage>
        <taxon>Bacteria</taxon>
        <taxon>Bacillati</taxon>
        <taxon>Cyanobacteriota</taxon>
        <taxon>Cyanophyceae</taxon>
        <taxon>Leptolyngbyales</taxon>
        <taxon>Leptolyngbyaceae</taxon>
        <taxon>Romeriopsis</taxon>
        <taxon>Romeriopsis navalis</taxon>
    </lineage>
</organism>
<comment type="similarity">
    <text evidence="1 4">Belongs to the PstS family.</text>
</comment>
<dbReference type="NCBIfam" id="TIGR00975">
    <property type="entry name" value="3a0107s03"/>
    <property type="match status" value="1"/>
</dbReference>
<evidence type="ECO:0000256" key="3">
    <source>
        <dbReference type="ARBA" id="ARBA00022592"/>
    </source>
</evidence>
<feature type="chain" id="PRO_5036858340" description="Phosphate-binding protein" evidence="6">
    <location>
        <begin position="28"/>
        <end position="361"/>
    </location>
</feature>
<dbReference type="PANTHER" id="PTHR42996">
    <property type="entry name" value="PHOSPHATE-BINDING PROTEIN PSTS"/>
    <property type="match status" value="1"/>
</dbReference>
<dbReference type="PIRSF" id="PIRSF002756">
    <property type="entry name" value="PstS"/>
    <property type="match status" value="1"/>
</dbReference>
<comment type="caution">
    <text evidence="8">The sequence shown here is derived from an EMBL/GenBank/DDBJ whole genome shotgun (WGS) entry which is preliminary data.</text>
</comment>